<feature type="signal peptide" evidence="1">
    <location>
        <begin position="1"/>
        <end position="20"/>
    </location>
</feature>
<evidence type="ECO:0000256" key="1">
    <source>
        <dbReference type="SAM" id="SignalP"/>
    </source>
</evidence>
<evidence type="ECO:0000313" key="2">
    <source>
        <dbReference type="EMBL" id="USW59489.1"/>
    </source>
</evidence>
<name>A0A9Q9ER40_9PEZI</name>
<feature type="chain" id="PRO_5040432715" evidence="1">
    <location>
        <begin position="21"/>
        <end position="147"/>
    </location>
</feature>
<keyword evidence="1" id="KW-0732">Signal</keyword>
<reference evidence="2" key="1">
    <citation type="submission" date="2022-06" db="EMBL/GenBank/DDBJ databases">
        <title>Complete genome sequences of two strains of the flax pathogen Septoria linicola.</title>
        <authorList>
            <person name="Lapalu N."/>
            <person name="Simon A."/>
            <person name="Demenou B."/>
            <person name="Paumier D."/>
            <person name="Guillot M.-P."/>
            <person name="Gout L."/>
            <person name="Valade R."/>
        </authorList>
    </citation>
    <scope>NUCLEOTIDE SEQUENCE</scope>
    <source>
        <strain evidence="2">SE15195</strain>
    </source>
</reference>
<sequence>MHFQVLTTLLAAFAVGHVLAGPIAAPLPDIDSPNDDAIALQARDAELSEIEKIHQRAAEAHNAVILKAREEAAAAGHAWGVYPAYPQGAVSNFAVAGTSAEHSTETTKLLGLIPLLTTDKDTVKAAQAQGFQVTQYWKNKRAVAYEA</sequence>
<gene>
    <name evidence="2" type="ORF">Slin15195_G128080</name>
</gene>
<organism evidence="2 3">
    <name type="scientific">Septoria linicola</name>
    <dbReference type="NCBI Taxonomy" id="215465"/>
    <lineage>
        <taxon>Eukaryota</taxon>
        <taxon>Fungi</taxon>
        <taxon>Dikarya</taxon>
        <taxon>Ascomycota</taxon>
        <taxon>Pezizomycotina</taxon>
        <taxon>Dothideomycetes</taxon>
        <taxon>Dothideomycetidae</taxon>
        <taxon>Mycosphaerellales</taxon>
        <taxon>Mycosphaerellaceae</taxon>
        <taxon>Septoria</taxon>
    </lineage>
</organism>
<protein>
    <submittedName>
        <fullName evidence="2">Uncharacterized protein</fullName>
    </submittedName>
</protein>
<dbReference type="EMBL" id="CP099429">
    <property type="protein sequence ID" value="USW59489.1"/>
    <property type="molecule type" value="Genomic_DNA"/>
</dbReference>
<evidence type="ECO:0000313" key="3">
    <source>
        <dbReference type="Proteomes" id="UP001056384"/>
    </source>
</evidence>
<accession>A0A9Q9ER40</accession>
<keyword evidence="3" id="KW-1185">Reference proteome</keyword>
<proteinExistence type="predicted"/>
<dbReference type="Proteomes" id="UP001056384">
    <property type="component" value="Chromosome 12"/>
</dbReference>
<dbReference type="AlphaFoldDB" id="A0A9Q9ER40"/>